<evidence type="ECO:0000313" key="1">
    <source>
        <dbReference type="EMBL" id="KAF1765172.1"/>
    </source>
</evidence>
<dbReference type="RefSeq" id="XP_003116858.2">
    <property type="nucleotide sequence ID" value="XM_003116810.2"/>
</dbReference>
<dbReference type="AlphaFoldDB" id="A0A6A5HGD4"/>
<dbReference type="Proteomes" id="UP000483820">
    <property type="component" value="Chromosome II"/>
</dbReference>
<dbReference type="Pfam" id="PF10504">
    <property type="entry name" value="DUF2452"/>
    <property type="match status" value="1"/>
</dbReference>
<sequence length="194" mass="22338">MEVNEVDMDCNLPLVQLPQSGERVNVPLVQSRSEDQRLVTNARQTDKIDADDLVALANQLNSARQLVKGRACDRLKQIADQMEQLHMAARAVLEDAQRDEELHNVPCNMQKQPGRIYHLYQKQGSMDKYFSMLAPNEWGYQEKKEEYLGSYRLEYDRSWTPVGEMDRKDEEVARLQQILQRNAAAGTGRLTWGS</sequence>
<dbReference type="KEGG" id="crq:GCK72_005124"/>
<dbReference type="EMBL" id="WUAV01000002">
    <property type="protein sequence ID" value="KAF1765172.1"/>
    <property type="molecule type" value="Genomic_DNA"/>
</dbReference>
<dbReference type="PANTHER" id="PTHR14553:SF1">
    <property type="entry name" value="SIMILAR TO CHROMOSOME 1 OPEN READING FRAME 50"/>
    <property type="match status" value="1"/>
</dbReference>
<dbReference type="GeneID" id="9822114"/>
<proteinExistence type="predicted"/>
<name>A0A6A5HGD4_CAERE</name>
<comment type="caution">
    <text evidence="1">The sequence shown here is derived from an EMBL/GenBank/DDBJ whole genome shotgun (WGS) entry which is preliminary data.</text>
</comment>
<protein>
    <submittedName>
        <fullName evidence="1">Uncharacterized protein</fullName>
    </submittedName>
</protein>
<dbReference type="PANTHER" id="PTHR14553">
    <property type="entry name" value="UNCHARACTERIZED PROTEIN C1ORF50"/>
    <property type="match status" value="1"/>
</dbReference>
<evidence type="ECO:0000313" key="2">
    <source>
        <dbReference type="Proteomes" id="UP000483820"/>
    </source>
</evidence>
<organism evidence="1 2">
    <name type="scientific">Caenorhabditis remanei</name>
    <name type="common">Caenorhabditis vulgaris</name>
    <dbReference type="NCBI Taxonomy" id="31234"/>
    <lineage>
        <taxon>Eukaryota</taxon>
        <taxon>Metazoa</taxon>
        <taxon>Ecdysozoa</taxon>
        <taxon>Nematoda</taxon>
        <taxon>Chromadorea</taxon>
        <taxon>Rhabditida</taxon>
        <taxon>Rhabditina</taxon>
        <taxon>Rhabditomorpha</taxon>
        <taxon>Rhabditoidea</taxon>
        <taxon>Rhabditidae</taxon>
        <taxon>Peloderinae</taxon>
        <taxon>Caenorhabditis</taxon>
    </lineage>
</organism>
<accession>A0A6A5HGD4</accession>
<reference evidence="1 2" key="1">
    <citation type="submission" date="2019-12" db="EMBL/GenBank/DDBJ databases">
        <title>Chromosome-level assembly of the Caenorhabditis remanei genome.</title>
        <authorList>
            <person name="Teterina A.A."/>
            <person name="Willis J.H."/>
            <person name="Phillips P.C."/>
        </authorList>
    </citation>
    <scope>NUCLEOTIDE SEQUENCE [LARGE SCALE GENOMIC DNA]</scope>
    <source>
        <strain evidence="1 2">PX506</strain>
        <tissue evidence="1">Whole organism</tissue>
    </source>
</reference>
<dbReference type="InterPro" id="IPR019534">
    <property type="entry name" value="DUF2452"/>
</dbReference>
<dbReference type="CTD" id="9822114"/>
<gene>
    <name evidence="1" type="ORF">GCK72_005124</name>
</gene>